<dbReference type="GO" id="GO:0006813">
    <property type="term" value="P:potassium ion transport"/>
    <property type="evidence" value="ECO:0007669"/>
    <property type="project" value="UniProtKB-UniRule"/>
</dbReference>
<keyword evidence="5 11" id="KW-0547">Nucleotide-binding</keyword>
<keyword evidence="10 11" id="KW-0472">Membrane</keyword>
<evidence type="ECO:0000256" key="3">
    <source>
        <dbReference type="ARBA" id="ARBA00022538"/>
    </source>
</evidence>
<keyword evidence="2 11" id="KW-1003">Cell membrane</keyword>
<organism evidence="13 14">
    <name type="scientific">Staphylococcus agnetis</name>
    <dbReference type="NCBI Taxonomy" id="985762"/>
    <lineage>
        <taxon>Bacteria</taxon>
        <taxon>Bacillati</taxon>
        <taxon>Bacillota</taxon>
        <taxon>Bacilli</taxon>
        <taxon>Bacillales</taxon>
        <taxon>Staphylococcaceae</taxon>
        <taxon>Staphylococcus</taxon>
    </lineage>
</organism>
<evidence type="ECO:0000256" key="9">
    <source>
        <dbReference type="ARBA" id="ARBA00023065"/>
    </source>
</evidence>
<dbReference type="GO" id="GO:0005524">
    <property type="term" value="F:ATP binding"/>
    <property type="evidence" value="ECO:0007669"/>
    <property type="project" value="UniProtKB-UniRule"/>
</dbReference>
<keyword evidence="7 11" id="KW-0630">Potassium</keyword>
<dbReference type="PANTHER" id="PTHR30042">
    <property type="entry name" value="POTASSIUM-TRANSPORTING ATPASE C CHAIN"/>
    <property type="match status" value="1"/>
</dbReference>
<name>A0ABD7TW34_9STAP</name>
<dbReference type="InterPro" id="IPR003820">
    <property type="entry name" value="KdpC"/>
</dbReference>
<feature type="compositionally biased region" description="Polar residues" evidence="12">
    <location>
        <begin position="81"/>
        <end position="96"/>
    </location>
</feature>
<dbReference type="NCBIfam" id="NF001454">
    <property type="entry name" value="PRK00315.1"/>
    <property type="match status" value="1"/>
</dbReference>
<keyword evidence="4 11" id="KW-0812">Transmembrane</keyword>
<evidence type="ECO:0000256" key="12">
    <source>
        <dbReference type="SAM" id="MobiDB-lite"/>
    </source>
</evidence>
<dbReference type="HAMAP" id="MF_00276">
    <property type="entry name" value="KdpC"/>
    <property type="match status" value="1"/>
</dbReference>
<feature type="region of interest" description="Disordered" evidence="12">
    <location>
        <begin position="60"/>
        <end position="96"/>
    </location>
</feature>
<evidence type="ECO:0000256" key="6">
    <source>
        <dbReference type="ARBA" id="ARBA00022840"/>
    </source>
</evidence>
<evidence type="ECO:0000256" key="2">
    <source>
        <dbReference type="ARBA" id="ARBA00022475"/>
    </source>
</evidence>
<dbReference type="PIRSF" id="PIRSF001296">
    <property type="entry name" value="K_ATPase_KdpC"/>
    <property type="match status" value="1"/>
</dbReference>
<proteinExistence type="inferred from homology"/>
<dbReference type="EMBL" id="CP094809">
    <property type="protein sequence ID" value="UXU57296.1"/>
    <property type="molecule type" value="Genomic_DNA"/>
</dbReference>
<dbReference type="Pfam" id="PF02669">
    <property type="entry name" value="KdpC"/>
    <property type="match status" value="1"/>
</dbReference>
<sequence>MLKSSLVTTLFLLVLCGIIYPLVTTAVGQAVFPHQANGSLIKEHDKVVGSKLIGQEFTSPAYLHGRPSPHHYSSYPEKTPQDQIQPVTGGSNDSNNNRELLQRIKTERQTFSKDNGVPIQDIPVSILTASGSGLDGQITKQAADMQIHRMAQHSGLTEEKIRRIINQHTVQQNNQAIVNILEVNLKIKQFMHS</sequence>
<comment type="subunit">
    <text evidence="11">The system is composed of three essential subunits: KdpA, KdpB and KdpC.</text>
</comment>
<evidence type="ECO:0000256" key="7">
    <source>
        <dbReference type="ARBA" id="ARBA00022958"/>
    </source>
</evidence>
<evidence type="ECO:0000256" key="5">
    <source>
        <dbReference type="ARBA" id="ARBA00022741"/>
    </source>
</evidence>
<evidence type="ECO:0000313" key="14">
    <source>
        <dbReference type="Proteomes" id="UP001065705"/>
    </source>
</evidence>
<dbReference type="AlphaFoldDB" id="A0ABD7TW34"/>
<keyword evidence="1 11" id="KW-0813">Transport</keyword>
<evidence type="ECO:0000313" key="13">
    <source>
        <dbReference type="EMBL" id="UXU57296.1"/>
    </source>
</evidence>
<comment type="function">
    <text evidence="11">Part of the high-affinity ATP-driven potassium transport (or Kdp) system, which catalyzes the hydrolysis of ATP coupled with the electrogenic transport of potassium into the cytoplasm. This subunit acts as a catalytic chaperone that increases the ATP-binding affinity of the ATP-hydrolyzing subunit KdpB by the formation of a transient KdpB/KdpC/ATP ternary complex.</text>
</comment>
<evidence type="ECO:0000256" key="11">
    <source>
        <dbReference type="HAMAP-Rule" id="MF_00276"/>
    </source>
</evidence>
<protein>
    <recommendedName>
        <fullName evidence="11">Potassium-transporting ATPase KdpC subunit</fullName>
    </recommendedName>
    <alternativeName>
        <fullName evidence="11">ATP phosphohydrolase [potassium-transporting] C chain</fullName>
    </alternativeName>
    <alternativeName>
        <fullName evidence="11">Potassium-binding and translocating subunit C</fullName>
    </alternativeName>
    <alternativeName>
        <fullName evidence="11">Potassium-translocating ATPase C chain</fullName>
    </alternativeName>
</protein>
<reference evidence="13" key="1">
    <citation type="submission" date="2022-03" db="EMBL/GenBank/DDBJ databases">
        <title>Comparative Genomics of East African Camel-Associated Staphylococcaceae spp.: Diversity and Inheritance of Traits Involved in Host-Pathogen Interactions.</title>
        <authorList>
            <person name="Akarsu H."/>
            <person name="Liljander A."/>
            <person name="Younan M."/>
            <person name="Brodard I."/>
            <person name="Glucks I."/>
            <person name="Labroussaa F."/>
            <person name="Overesch G."/>
            <person name="Kuhnert P."/>
            <person name="Perreten V."/>
            <person name="Drexler J.F."/>
            <person name="Corman V.M."/>
            <person name="Falquet L."/>
            <person name="Jores J."/>
        </authorList>
    </citation>
    <scope>NUCLEOTIDE SEQUENCE</scope>
    <source>
        <strain evidence="13">IVB6197</strain>
    </source>
</reference>
<dbReference type="RefSeq" id="WP_262626441.1">
    <property type="nucleotide sequence ID" value="NZ_CP094809.1"/>
</dbReference>
<accession>A0ABD7TW34</accession>
<evidence type="ECO:0000256" key="8">
    <source>
        <dbReference type="ARBA" id="ARBA00022989"/>
    </source>
</evidence>
<dbReference type="NCBIfam" id="TIGR00681">
    <property type="entry name" value="kdpC"/>
    <property type="match status" value="1"/>
</dbReference>
<evidence type="ECO:0000256" key="4">
    <source>
        <dbReference type="ARBA" id="ARBA00022692"/>
    </source>
</evidence>
<evidence type="ECO:0000256" key="10">
    <source>
        <dbReference type="ARBA" id="ARBA00023136"/>
    </source>
</evidence>
<comment type="similarity">
    <text evidence="11">Belongs to the KdpC family.</text>
</comment>
<comment type="subcellular location">
    <subcellularLocation>
        <location evidence="11">Cell membrane</location>
        <topology evidence="11">Single-pass membrane protein</topology>
    </subcellularLocation>
</comment>
<dbReference type="Proteomes" id="UP001065705">
    <property type="component" value="Chromosome"/>
</dbReference>
<evidence type="ECO:0000256" key="1">
    <source>
        <dbReference type="ARBA" id="ARBA00022448"/>
    </source>
</evidence>
<gene>
    <name evidence="11 13" type="primary">kdpC</name>
    <name evidence="13" type="ORF">MUA95_00245</name>
</gene>
<dbReference type="PANTHER" id="PTHR30042:SF2">
    <property type="entry name" value="POTASSIUM-TRANSPORTING ATPASE KDPC SUBUNIT"/>
    <property type="match status" value="1"/>
</dbReference>
<keyword evidence="8 11" id="KW-1133">Transmembrane helix</keyword>
<dbReference type="GO" id="GO:0005886">
    <property type="term" value="C:plasma membrane"/>
    <property type="evidence" value="ECO:0007669"/>
    <property type="project" value="UniProtKB-SubCell"/>
</dbReference>
<keyword evidence="3 11" id="KW-0633">Potassium transport</keyword>
<keyword evidence="9 11" id="KW-0406">Ion transport</keyword>
<keyword evidence="6 11" id="KW-0067">ATP-binding</keyword>